<sequence length="115" mass="12844">MKKTLITVTLAAALIVGGGTGLYYASAKENVGTQDNSVKNSGKMNTENMDSMMNGDMQEMMDGNMQEMMNDKNMNFGQMKDHMKEMHPELTEQQLEEMYKDMHGTGGSENSNNFQ</sequence>
<keyword evidence="3" id="KW-1185">Reference proteome</keyword>
<proteinExistence type="predicted"/>
<feature type="region of interest" description="Disordered" evidence="1">
    <location>
        <begin position="33"/>
        <end position="57"/>
    </location>
</feature>
<accession>A0ABV6KSE0</accession>
<organism evidence="2 3">
    <name type="scientific">Robertmurraya beringensis</name>
    <dbReference type="NCBI Taxonomy" id="641660"/>
    <lineage>
        <taxon>Bacteria</taxon>
        <taxon>Bacillati</taxon>
        <taxon>Bacillota</taxon>
        <taxon>Bacilli</taxon>
        <taxon>Bacillales</taxon>
        <taxon>Bacillaceae</taxon>
        <taxon>Robertmurraya</taxon>
    </lineage>
</organism>
<reference evidence="2 3" key="1">
    <citation type="submission" date="2024-09" db="EMBL/GenBank/DDBJ databases">
        <authorList>
            <person name="Sun Q."/>
            <person name="Mori K."/>
        </authorList>
    </citation>
    <scope>NUCLEOTIDE SEQUENCE [LARGE SCALE GENOMIC DNA]</scope>
    <source>
        <strain evidence="2 3">CGMCC 1.9126</strain>
    </source>
</reference>
<comment type="caution">
    <text evidence="2">The sequence shown here is derived from an EMBL/GenBank/DDBJ whole genome shotgun (WGS) entry which is preliminary data.</text>
</comment>
<gene>
    <name evidence="2" type="ORF">ACFFHF_13430</name>
</gene>
<feature type="compositionally biased region" description="Polar residues" evidence="1">
    <location>
        <begin position="33"/>
        <end position="51"/>
    </location>
</feature>
<evidence type="ECO:0000256" key="1">
    <source>
        <dbReference type="SAM" id="MobiDB-lite"/>
    </source>
</evidence>
<evidence type="ECO:0000313" key="2">
    <source>
        <dbReference type="EMBL" id="MFC0476235.1"/>
    </source>
</evidence>
<name>A0ABV6KSE0_9BACI</name>
<dbReference type="EMBL" id="JBHLUU010000097">
    <property type="protein sequence ID" value="MFC0476235.1"/>
    <property type="molecule type" value="Genomic_DNA"/>
</dbReference>
<dbReference type="Proteomes" id="UP001589738">
    <property type="component" value="Unassembled WGS sequence"/>
</dbReference>
<dbReference type="RefSeq" id="WP_377058366.1">
    <property type="nucleotide sequence ID" value="NZ_JBHLUU010000097.1"/>
</dbReference>
<evidence type="ECO:0000313" key="3">
    <source>
        <dbReference type="Proteomes" id="UP001589738"/>
    </source>
</evidence>
<protein>
    <submittedName>
        <fullName evidence="2">Uncharacterized protein</fullName>
    </submittedName>
</protein>